<dbReference type="Proteomes" id="UP000712281">
    <property type="component" value="Unassembled WGS sequence"/>
</dbReference>
<organism evidence="2 3">
    <name type="scientific">Brassica cretica</name>
    <name type="common">Mustard</name>
    <dbReference type="NCBI Taxonomy" id="69181"/>
    <lineage>
        <taxon>Eukaryota</taxon>
        <taxon>Viridiplantae</taxon>
        <taxon>Streptophyta</taxon>
        <taxon>Embryophyta</taxon>
        <taxon>Tracheophyta</taxon>
        <taxon>Spermatophyta</taxon>
        <taxon>Magnoliopsida</taxon>
        <taxon>eudicotyledons</taxon>
        <taxon>Gunneridae</taxon>
        <taxon>Pentapetalae</taxon>
        <taxon>rosids</taxon>
        <taxon>malvids</taxon>
        <taxon>Brassicales</taxon>
        <taxon>Brassicaceae</taxon>
        <taxon>Brassiceae</taxon>
        <taxon>Brassica</taxon>
    </lineage>
</organism>
<reference evidence="2" key="1">
    <citation type="submission" date="2019-12" db="EMBL/GenBank/DDBJ databases">
        <title>Genome sequencing and annotation of Brassica cretica.</title>
        <authorList>
            <person name="Studholme D.J."/>
            <person name="Sarris P.F."/>
        </authorList>
    </citation>
    <scope>NUCLEOTIDE SEQUENCE</scope>
    <source>
        <strain evidence="2">PFS-001/15</strain>
        <tissue evidence="2">Leaf</tissue>
    </source>
</reference>
<sequence>MDLSSFKPGVLAFFCDCPFFAGCGMILGIAWGTDGFRTRRLFLGNPWLLDPKVFDRTRSLWTLRKPLSDLEGAGMGENPSARLTLLSTSGEAGYYRVLQDFCTFAPCYRSHLSCCGPWRHSVVGTSPLGSVDPSVAFLQGGGLHAGLLRIVGVFPWRVVPLSISGYCFSLKSGDCDRDLSRSPASVDSLAIGDSRPAFLGDEGS</sequence>
<evidence type="ECO:0000313" key="3">
    <source>
        <dbReference type="Proteomes" id="UP000712281"/>
    </source>
</evidence>
<name>A0A8S9HKL5_BRACR</name>
<comment type="caution">
    <text evidence="2">The sequence shown here is derived from an EMBL/GenBank/DDBJ whole genome shotgun (WGS) entry which is preliminary data.</text>
</comment>
<proteinExistence type="predicted"/>
<keyword evidence="1" id="KW-1133">Transmembrane helix</keyword>
<feature type="transmembrane region" description="Helical" evidence="1">
    <location>
        <begin position="6"/>
        <end position="31"/>
    </location>
</feature>
<accession>A0A8S9HKL5</accession>
<keyword evidence="1" id="KW-0472">Membrane</keyword>
<evidence type="ECO:0000313" key="2">
    <source>
        <dbReference type="EMBL" id="KAF2558549.1"/>
    </source>
</evidence>
<evidence type="ECO:0000256" key="1">
    <source>
        <dbReference type="SAM" id="Phobius"/>
    </source>
</evidence>
<protein>
    <submittedName>
        <fullName evidence="2">Uncharacterized protein</fullName>
    </submittedName>
</protein>
<keyword evidence="1" id="KW-0812">Transmembrane</keyword>
<gene>
    <name evidence="2" type="ORF">F2Q68_00015597</name>
</gene>
<dbReference type="EMBL" id="QGKW02001940">
    <property type="protein sequence ID" value="KAF2558549.1"/>
    <property type="molecule type" value="Genomic_DNA"/>
</dbReference>
<dbReference type="AlphaFoldDB" id="A0A8S9HKL5"/>